<evidence type="ECO:0000256" key="5">
    <source>
        <dbReference type="PROSITE-ProRule" id="PRU10141"/>
    </source>
</evidence>
<keyword evidence="1" id="KW-0808">Transferase</keyword>
<dbReference type="SUPFAM" id="SSF56112">
    <property type="entry name" value="Protein kinase-like (PK-like)"/>
    <property type="match status" value="1"/>
</dbReference>
<dbReference type="Pfam" id="PF00069">
    <property type="entry name" value="Pkinase"/>
    <property type="match status" value="1"/>
</dbReference>
<dbReference type="GO" id="GO:0004674">
    <property type="term" value="F:protein serine/threonine kinase activity"/>
    <property type="evidence" value="ECO:0007669"/>
    <property type="project" value="TreeGrafter"/>
</dbReference>
<evidence type="ECO:0000256" key="1">
    <source>
        <dbReference type="ARBA" id="ARBA00022679"/>
    </source>
</evidence>
<dbReference type="InterPro" id="IPR008271">
    <property type="entry name" value="Ser/Thr_kinase_AS"/>
</dbReference>
<evidence type="ECO:0000259" key="8">
    <source>
        <dbReference type="PROSITE" id="PS50011"/>
    </source>
</evidence>
<name>A0AAN9FAV5_CROPI</name>
<dbReference type="InterPro" id="IPR011009">
    <property type="entry name" value="Kinase-like_dom_sf"/>
</dbReference>
<dbReference type="PANTHER" id="PTHR24346:SF39">
    <property type="entry name" value="SERINE_THREONINE-PROTEIN KINASE GRIK1-RELATED"/>
    <property type="match status" value="1"/>
</dbReference>
<organism evidence="9 10">
    <name type="scientific">Crotalaria pallida</name>
    <name type="common">Smooth rattlebox</name>
    <name type="synonym">Crotalaria striata</name>
    <dbReference type="NCBI Taxonomy" id="3830"/>
    <lineage>
        <taxon>Eukaryota</taxon>
        <taxon>Viridiplantae</taxon>
        <taxon>Streptophyta</taxon>
        <taxon>Embryophyta</taxon>
        <taxon>Tracheophyta</taxon>
        <taxon>Spermatophyta</taxon>
        <taxon>Magnoliopsida</taxon>
        <taxon>eudicotyledons</taxon>
        <taxon>Gunneridae</taxon>
        <taxon>Pentapetalae</taxon>
        <taxon>rosids</taxon>
        <taxon>fabids</taxon>
        <taxon>Fabales</taxon>
        <taxon>Fabaceae</taxon>
        <taxon>Papilionoideae</taxon>
        <taxon>50 kb inversion clade</taxon>
        <taxon>genistoids sensu lato</taxon>
        <taxon>core genistoids</taxon>
        <taxon>Crotalarieae</taxon>
        <taxon>Crotalaria</taxon>
    </lineage>
</organism>
<dbReference type="PROSITE" id="PS00108">
    <property type="entry name" value="PROTEIN_KINASE_ST"/>
    <property type="match status" value="1"/>
</dbReference>
<reference evidence="9 10" key="1">
    <citation type="submission" date="2024-01" db="EMBL/GenBank/DDBJ databases">
        <title>The genomes of 5 underutilized Papilionoideae crops provide insights into root nodulation and disease resistanc.</title>
        <authorList>
            <person name="Yuan L."/>
        </authorList>
    </citation>
    <scope>NUCLEOTIDE SEQUENCE [LARGE SCALE GENOMIC DNA]</scope>
    <source>
        <strain evidence="9">ZHUSHIDOU_FW_LH</strain>
        <tissue evidence="9">Leaf</tissue>
    </source>
</reference>
<dbReference type="Gene3D" id="1.10.510.10">
    <property type="entry name" value="Transferase(Phosphotransferase) domain 1"/>
    <property type="match status" value="1"/>
</dbReference>
<protein>
    <recommendedName>
        <fullName evidence="8">Protein kinase domain-containing protein</fullName>
    </recommendedName>
</protein>
<dbReference type="EMBL" id="JAYWIO010000004">
    <property type="protein sequence ID" value="KAK7268368.1"/>
    <property type="molecule type" value="Genomic_DNA"/>
</dbReference>
<feature type="binding site" evidence="5">
    <location>
        <position position="110"/>
    </location>
    <ligand>
        <name>ATP</name>
        <dbReference type="ChEBI" id="CHEBI:30616"/>
    </ligand>
</feature>
<keyword evidence="3" id="KW-0418">Kinase</keyword>
<comment type="caution">
    <text evidence="9">The sequence shown here is derived from an EMBL/GenBank/DDBJ whole genome shotgun (WGS) entry which is preliminary data.</text>
</comment>
<evidence type="ECO:0000313" key="9">
    <source>
        <dbReference type="EMBL" id="KAK7268368.1"/>
    </source>
</evidence>
<dbReference type="GO" id="GO:0005737">
    <property type="term" value="C:cytoplasm"/>
    <property type="evidence" value="ECO:0007669"/>
    <property type="project" value="TreeGrafter"/>
</dbReference>
<dbReference type="InterPro" id="IPR000719">
    <property type="entry name" value="Prot_kinase_dom"/>
</dbReference>
<dbReference type="GO" id="GO:0005524">
    <property type="term" value="F:ATP binding"/>
    <property type="evidence" value="ECO:0007669"/>
    <property type="project" value="UniProtKB-UniRule"/>
</dbReference>
<evidence type="ECO:0000256" key="2">
    <source>
        <dbReference type="ARBA" id="ARBA00022741"/>
    </source>
</evidence>
<dbReference type="SMART" id="SM00220">
    <property type="entry name" value="S_TKc"/>
    <property type="match status" value="1"/>
</dbReference>
<keyword evidence="4 5" id="KW-0067">ATP-binding</keyword>
<feature type="region of interest" description="Disordered" evidence="7">
    <location>
        <begin position="20"/>
        <end position="39"/>
    </location>
</feature>
<evidence type="ECO:0000256" key="6">
    <source>
        <dbReference type="SAM" id="Coils"/>
    </source>
</evidence>
<feature type="coiled-coil region" evidence="6">
    <location>
        <begin position="448"/>
        <end position="478"/>
    </location>
</feature>
<gene>
    <name evidence="9" type="ORF">RIF29_21066</name>
</gene>
<dbReference type="Gene3D" id="3.30.200.20">
    <property type="entry name" value="Phosphorylase Kinase, domain 1"/>
    <property type="match status" value="1"/>
</dbReference>
<keyword evidence="10" id="KW-1185">Reference proteome</keyword>
<feature type="domain" description="Protein kinase" evidence="8">
    <location>
        <begin position="81"/>
        <end position="469"/>
    </location>
</feature>
<keyword evidence="2 5" id="KW-0547">Nucleotide-binding</keyword>
<keyword evidence="6" id="KW-0175">Coiled coil</keyword>
<sequence>MMGCLSSLGEIEDDEISHYSEVNSSTSSGDESDVQARPKHSEEILSLRVENNMFCRQFPVKETHKLIRSEDDNGNKMINEYVRVHRIGFGSYGKVALYQSCLDGKHYAIKAFHKSHLRKIRVALSETAMTDVLRELSPTSFPSPPSSLYHHRRDFSLPIIAGLSPHRSLSLSPSPPCSSVTAFLSPMLSLSRHRRALSLPSPLLFLPSPPRFLSSAATALSRSLSISFAFSPSMQDLTYKVKASLKKCSLLSLLLVKRQILSFQLTVLEYVEGKWICEGSVRSCALGEETALKYLRDIVSGLKYLHAHNIVHGDIKPDNLLVNRHGTVKIGDFNVSQAFEDDNDVLRLSPGTPVFTAPECCLGYGLTYHGGPPSLPRIQGTDNGQRRRTGCSRVAQKDGRWDCPQLWCRPGRVVPVGVVDGMSGIVDPVYSRNYGKPAHKHISREQFYEEEKAREEREEKARKEREEARRKAVEEARVAKCKDEAETRKWEIIFSMFRTRYTREYGGDGPLTAEDIEEAFFHMPQDWEIAIFDVVDRLYKAMLDGTLMEIN</sequence>
<dbReference type="GO" id="GO:0035556">
    <property type="term" value="P:intracellular signal transduction"/>
    <property type="evidence" value="ECO:0007669"/>
    <property type="project" value="TreeGrafter"/>
</dbReference>
<dbReference type="PANTHER" id="PTHR24346">
    <property type="entry name" value="MAP/MICROTUBULE AFFINITY-REGULATING KINASE"/>
    <property type="match status" value="1"/>
</dbReference>
<accession>A0AAN9FAV5</accession>
<feature type="compositionally biased region" description="Polar residues" evidence="7">
    <location>
        <begin position="20"/>
        <end position="29"/>
    </location>
</feature>
<dbReference type="InterPro" id="IPR017441">
    <property type="entry name" value="Protein_kinase_ATP_BS"/>
</dbReference>
<evidence type="ECO:0000256" key="3">
    <source>
        <dbReference type="ARBA" id="ARBA00022777"/>
    </source>
</evidence>
<evidence type="ECO:0000313" key="10">
    <source>
        <dbReference type="Proteomes" id="UP001372338"/>
    </source>
</evidence>
<dbReference type="PROSITE" id="PS00107">
    <property type="entry name" value="PROTEIN_KINASE_ATP"/>
    <property type="match status" value="1"/>
</dbReference>
<evidence type="ECO:0000256" key="4">
    <source>
        <dbReference type="ARBA" id="ARBA00022840"/>
    </source>
</evidence>
<proteinExistence type="predicted"/>
<dbReference type="Proteomes" id="UP001372338">
    <property type="component" value="Unassembled WGS sequence"/>
</dbReference>
<dbReference type="PROSITE" id="PS50011">
    <property type="entry name" value="PROTEIN_KINASE_DOM"/>
    <property type="match status" value="1"/>
</dbReference>
<evidence type="ECO:0000256" key="7">
    <source>
        <dbReference type="SAM" id="MobiDB-lite"/>
    </source>
</evidence>
<dbReference type="AlphaFoldDB" id="A0AAN9FAV5"/>